<dbReference type="EMBL" id="VWXL01000004">
    <property type="protein sequence ID" value="MVB09513.1"/>
    <property type="molecule type" value="Genomic_DNA"/>
</dbReference>
<dbReference type="InterPro" id="IPR002053">
    <property type="entry name" value="Glyco_hydro_25"/>
</dbReference>
<keyword evidence="3" id="KW-1185">Reference proteome</keyword>
<reference evidence="2 3" key="1">
    <citation type="submission" date="2019-09" db="EMBL/GenBank/DDBJ databases">
        <title>Genome sequence of Clostridium sp. EA1.</title>
        <authorList>
            <person name="Poehlein A."/>
            <person name="Bengelsdorf F.R."/>
            <person name="Daniel R."/>
        </authorList>
    </citation>
    <scope>NUCLEOTIDE SEQUENCE [LARGE SCALE GENOMIC DNA]</scope>
    <source>
        <strain evidence="2 3">EA1</strain>
    </source>
</reference>
<proteinExistence type="inferred from homology"/>
<evidence type="ECO:0000313" key="2">
    <source>
        <dbReference type="EMBL" id="MVB09513.1"/>
    </source>
</evidence>
<sequence length="288" mass="31457">MNEKWIDVSAHNGVISWPLVSRFGIKGAVIRAGYGNDVSQTDKQFQRNMEGAIAAGLKVAVYWFGYADSVADARKEWAVCKKIIEPYRKHILFVCYDYEYDSVNYYKRVHGAAPGNTLINSMVGAFLSAAGADGYKTALYTNNDYRLHVFTAATLAAADYLWLADYSGAPDVPCTIQQTGSSGTVPGINGRVDMNTLFAAIAPTAVQIDTTCDVTIEHGKYYTFRTNCNQQPTVTVGTVGVVGLMHCRREMDADFWHLCAVGEPGSETGIYTAAPGEAPTKRFVVKVK</sequence>
<organism evidence="2 3">
    <name type="scientific">Caproicibacter fermentans</name>
    <dbReference type="NCBI Taxonomy" id="2576756"/>
    <lineage>
        <taxon>Bacteria</taxon>
        <taxon>Bacillati</taxon>
        <taxon>Bacillota</taxon>
        <taxon>Clostridia</taxon>
        <taxon>Eubacteriales</taxon>
        <taxon>Acutalibacteraceae</taxon>
        <taxon>Caproicibacter</taxon>
    </lineage>
</organism>
<dbReference type="InterPro" id="IPR017853">
    <property type="entry name" value="GH"/>
</dbReference>
<dbReference type="RefSeq" id="WP_166525035.1">
    <property type="nucleotide sequence ID" value="NZ_VWXL01000004.1"/>
</dbReference>
<evidence type="ECO:0000256" key="1">
    <source>
        <dbReference type="ARBA" id="ARBA00010646"/>
    </source>
</evidence>
<protein>
    <submittedName>
        <fullName evidence="2">Glycosyl hydrolases family 25</fullName>
    </submittedName>
</protein>
<dbReference type="GO" id="GO:0016998">
    <property type="term" value="P:cell wall macromolecule catabolic process"/>
    <property type="evidence" value="ECO:0007669"/>
    <property type="project" value="InterPro"/>
</dbReference>
<evidence type="ECO:0000313" key="3">
    <source>
        <dbReference type="Proteomes" id="UP000469440"/>
    </source>
</evidence>
<dbReference type="SUPFAM" id="SSF51445">
    <property type="entry name" value="(Trans)glycosidases"/>
    <property type="match status" value="1"/>
</dbReference>
<dbReference type="GO" id="GO:0009253">
    <property type="term" value="P:peptidoglycan catabolic process"/>
    <property type="evidence" value="ECO:0007669"/>
    <property type="project" value="InterPro"/>
</dbReference>
<name>A0A6N8HVT0_9FIRM</name>
<dbReference type="PROSITE" id="PS51904">
    <property type="entry name" value="GLYCOSYL_HYDROL_F25_2"/>
    <property type="match status" value="1"/>
</dbReference>
<dbReference type="Gene3D" id="3.20.20.80">
    <property type="entry name" value="Glycosidases"/>
    <property type="match status" value="1"/>
</dbReference>
<dbReference type="GO" id="GO:0016052">
    <property type="term" value="P:carbohydrate catabolic process"/>
    <property type="evidence" value="ECO:0007669"/>
    <property type="project" value="TreeGrafter"/>
</dbReference>
<accession>A0A6N8HVT0</accession>
<dbReference type="PANTHER" id="PTHR34135">
    <property type="entry name" value="LYSOZYME"/>
    <property type="match status" value="1"/>
</dbReference>
<comment type="similarity">
    <text evidence="1">Belongs to the glycosyl hydrolase 25 family.</text>
</comment>
<dbReference type="AlphaFoldDB" id="A0A6N8HVT0"/>
<comment type="caution">
    <text evidence="2">The sequence shown here is derived from an EMBL/GenBank/DDBJ whole genome shotgun (WGS) entry which is preliminary data.</text>
</comment>
<gene>
    <name evidence="2" type="ORF">CAFE_01690</name>
</gene>
<dbReference type="GO" id="GO:0003796">
    <property type="term" value="F:lysozyme activity"/>
    <property type="evidence" value="ECO:0007669"/>
    <property type="project" value="InterPro"/>
</dbReference>
<dbReference type="PANTHER" id="PTHR34135:SF2">
    <property type="entry name" value="LYSOZYME"/>
    <property type="match status" value="1"/>
</dbReference>
<dbReference type="Proteomes" id="UP000469440">
    <property type="component" value="Unassembled WGS sequence"/>
</dbReference>
<dbReference type="Pfam" id="PF01183">
    <property type="entry name" value="Glyco_hydro_25"/>
    <property type="match status" value="1"/>
</dbReference>
<keyword evidence="2" id="KW-0378">Hydrolase</keyword>